<feature type="site" description="May be important for catalysis" evidence="7">
    <location>
        <position position="270"/>
    </location>
</feature>
<evidence type="ECO:0000256" key="1">
    <source>
        <dbReference type="ARBA" id="ARBA00004071"/>
    </source>
</evidence>
<evidence type="ECO:0000259" key="9">
    <source>
        <dbReference type="Pfam" id="PF01120"/>
    </source>
</evidence>
<dbReference type="RefSeq" id="WP_131751753.1">
    <property type="nucleotide sequence ID" value="NZ_CAACYH010000004.1"/>
</dbReference>
<sequence length="453" mass="52168">MKKTKKWVAAALLLLCIGSDLSAQPLPTEERNETYDHRMEWFGKAKLGIFIHWGIYAVRGVSESWSFYNDYLPYEEYMKQQGGFKAEKYKPEEWVKLIKESGAKYTVITTKHHDGFALWDTKAGQLSAKKTSAAKRDLLTPFTDEVRRQGLRLGLYYSLLDWSRDDYPNKTKTTKRYDIKDDPARWQSFCTFNFAQLKELNSAYKPDLYWFDGDWEQSAEDWNSKGIIELLRTPNPDVIINSRIQGYGDYATPEQGVPVIRPKEKYWELCYTMNDSWGYQPTDTNYKTPQMLLRSFVDCLSMGGNMLLDIGPKADGTIPPRQVEILKEFGRWTSKHKEAIYETRAGIPAEHFHGGYTTLNREGNILYLYLPNRPNGPIELKGIANTVHRAWVVGNGSMLNHKVYNKLYWSSVPGIVYIDVPEECLDEQITVIAVLLDGPIKLYRGEGQVISVN</sequence>
<comment type="function">
    <text evidence="1">Alpha-L-fucosidase is responsible for hydrolyzing the alpha-1,6-linked fucose joined to the reducing-end N-acetylglucosamine of the carbohydrate moieties of glycoproteins.</text>
</comment>
<evidence type="ECO:0000256" key="3">
    <source>
        <dbReference type="ARBA" id="ARBA00012662"/>
    </source>
</evidence>
<keyword evidence="5 10" id="KW-0378">Hydrolase</keyword>
<dbReference type="GO" id="GO:0006004">
    <property type="term" value="P:fucose metabolic process"/>
    <property type="evidence" value="ECO:0007669"/>
    <property type="project" value="InterPro"/>
</dbReference>
<evidence type="ECO:0000256" key="5">
    <source>
        <dbReference type="ARBA" id="ARBA00022801"/>
    </source>
</evidence>
<accession>A0A449I1M0</accession>
<dbReference type="GO" id="GO:0005764">
    <property type="term" value="C:lysosome"/>
    <property type="evidence" value="ECO:0007669"/>
    <property type="project" value="TreeGrafter"/>
</dbReference>
<dbReference type="PRINTS" id="PR00741">
    <property type="entry name" value="GLHYDRLASE29"/>
</dbReference>
<dbReference type="InterPro" id="IPR057739">
    <property type="entry name" value="Glyco_hydro_29_N"/>
</dbReference>
<dbReference type="PIRSF" id="PIRSF001092">
    <property type="entry name" value="Alpha-L-fucosidase"/>
    <property type="match status" value="1"/>
</dbReference>
<proteinExistence type="inferred from homology"/>
<keyword evidence="4 8" id="KW-0732">Signal</keyword>
<dbReference type="OrthoDB" id="1389336at2"/>
<name>A0A449I1M0_9BACE</name>
<dbReference type="PANTHER" id="PTHR10030:SF37">
    <property type="entry name" value="ALPHA-L-FUCOSIDASE-RELATED"/>
    <property type="match status" value="1"/>
</dbReference>
<dbReference type="GO" id="GO:0016139">
    <property type="term" value="P:glycoside catabolic process"/>
    <property type="evidence" value="ECO:0007669"/>
    <property type="project" value="TreeGrafter"/>
</dbReference>
<evidence type="ECO:0000256" key="6">
    <source>
        <dbReference type="ARBA" id="ARBA00023295"/>
    </source>
</evidence>
<evidence type="ECO:0000256" key="7">
    <source>
        <dbReference type="PIRSR" id="PIRSR001092-1"/>
    </source>
</evidence>
<dbReference type="InterPro" id="IPR016286">
    <property type="entry name" value="FUC_metazoa-typ"/>
</dbReference>
<dbReference type="Pfam" id="PF01120">
    <property type="entry name" value="Alpha_L_fucos"/>
    <property type="match status" value="1"/>
</dbReference>
<dbReference type="SMART" id="SM00812">
    <property type="entry name" value="Alpha_L_fucos"/>
    <property type="match status" value="1"/>
</dbReference>
<evidence type="ECO:0000256" key="2">
    <source>
        <dbReference type="ARBA" id="ARBA00007951"/>
    </source>
</evidence>
<dbReference type="EC" id="3.2.1.51" evidence="3"/>
<dbReference type="Proteomes" id="UP000396835">
    <property type="component" value="Unassembled WGS sequence"/>
</dbReference>
<feature type="domain" description="Glycoside hydrolase family 29 N-terminal" evidence="9">
    <location>
        <begin position="30"/>
        <end position="338"/>
    </location>
</feature>
<evidence type="ECO:0000313" key="11">
    <source>
        <dbReference type="Proteomes" id="UP000396835"/>
    </source>
</evidence>
<dbReference type="PANTHER" id="PTHR10030">
    <property type="entry name" value="ALPHA-L-FUCOSIDASE"/>
    <property type="match status" value="1"/>
</dbReference>
<dbReference type="InterPro" id="IPR017853">
    <property type="entry name" value="GH"/>
</dbReference>
<protein>
    <recommendedName>
        <fullName evidence="3">alpha-L-fucosidase</fullName>
        <ecNumber evidence="3">3.2.1.51</ecNumber>
    </recommendedName>
</protein>
<gene>
    <name evidence="10" type="ORF">NCTC7812_00873</name>
</gene>
<evidence type="ECO:0000313" key="10">
    <source>
        <dbReference type="EMBL" id="VFB13350.1"/>
    </source>
</evidence>
<evidence type="ECO:0000256" key="4">
    <source>
        <dbReference type="ARBA" id="ARBA00022729"/>
    </source>
</evidence>
<organism evidence="10 11">
    <name type="scientific">Prevotella heparinolytica</name>
    <dbReference type="NCBI Taxonomy" id="28113"/>
    <lineage>
        <taxon>Bacteria</taxon>
        <taxon>Pseudomonadati</taxon>
        <taxon>Bacteroidota</taxon>
        <taxon>Bacteroidia</taxon>
        <taxon>Bacteroidales</taxon>
        <taxon>Bacteroidaceae</taxon>
        <taxon>Bacteroides</taxon>
    </lineage>
</organism>
<feature type="signal peptide" evidence="8">
    <location>
        <begin position="1"/>
        <end position="23"/>
    </location>
</feature>
<dbReference type="EMBL" id="CAACYH010000004">
    <property type="protein sequence ID" value="VFB13350.1"/>
    <property type="molecule type" value="Genomic_DNA"/>
</dbReference>
<reference evidence="10 11" key="1">
    <citation type="submission" date="2019-02" db="EMBL/GenBank/DDBJ databases">
        <authorList>
            <consortium name="Pathogen Informatics"/>
        </authorList>
    </citation>
    <scope>NUCLEOTIDE SEQUENCE [LARGE SCALE GENOMIC DNA]</scope>
    <source>
        <strain evidence="10 11">3012STDY7078512</strain>
    </source>
</reference>
<dbReference type="SUPFAM" id="SSF51445">
    <property type="entry name" value="(Trans)glycosidases"/>
    <property type="match status" value="1"/>
</dbReference>
<comment type="similarity">
    <text evidence="2">Belongs to the glycosyl hydrolase 29 family.</text>
</comment>
<dbReference type="Gene3D" id="3.20.20.80">
    <property type="entry name" value="Glycosidases"/>
    <property type="match status" value="1"/>
</dbReference>
<dbReference type="AlphaFoldDB" id="A0A449I1M0"/>
<keyword evidence="6 10" id="KW-0326">Glycosidase</keyword>
<dbReference type="GO" id="GO:0004560">
    <property type="term" value="F:alpha-L-fucosidase activity"/>
    <property type="evidence" value="ECO:0007669"/>
    <property type="project" value="UniProtKB-EC"/>
</dbReference>
<dbReference type="InterPro" id="IPR000933">
    <property type="entry name" value="Glyco_hydro_29"/>
</dbReference>
<evidence type="ECO:0000256" key="8">
    <source>
        <dbReference type="SAM" id="SignalP"/>
    </source>
</evidence>
<feature type="chain" id="PRO_5019149324" description="alpha-L-fucosidase" evidence="8">
    <location>
        <begin position="24"/>
        <end position="453"/>
    </location>
</feature>